<keyword evidence="1 2" id="KW-0862">Zinc</keyword>
<evidence type="ECO:0000256" key="1">
    <source>
        <dbReference type="ARBA" id="ARBA00022833"/>
    </source>
</evidence>
<dbReference type="InterPro" id="IPR024078">
    <property type="entry name" value="LmbE-like_dom_sf"/>
</dbReference>
<feature type="binding site" evidence="2">
    <location>
        <position position="15"/>
    </location>
    <ligand>
        <name>Zn(2+)</name>
        <dbReference type="ChEBI" id="CHEBI:29105"/>
    </ligand>
</feature>
<dbReference type="InterPro" id="IPR017811">
    <property type="entry name" value="Mca"/>
</dbReference>
<comment type="cofactor">
    <cofactor evidence="2">
        <name>Zn(2+)</name>
        <dbReference type="ChEBI" id="CHEBI:29105"/>
    </cofactor>
    <text evidence="2">Binds 1 zinc ion per subunit.</text>
</comment>
<organism evidence="4 5">
    <name type="scientific">Corynebacterium guangdongense</name>
    <dbReference type="NCBI Taxonomy" id="1783348"/>
    <lineage>
        <taxon>Bacteria</taxon>
        <taxon>Bacillati</taxon>
        <taxon>Actinomycetota</taxon>
        <taxon>Actinomycetes</taxon>
        <taxon>Mycobacteriales</taxon>
        <taxon>Corynebacteriaceae</taxon>
        <taxon>Corynebacterium</taxon>
    </lineage>
</organism>
<evidence type="ECO:0000256" key="2">
    <source>
        <dbReference type="HAMAP-Rule" id="MF_01482"/>
    </source>
</evidence>
<proteinExistence type="inferred from homology"/>
<evidence type="ECO:0000313" key="4">
    <source>
        <dbReference type="EMBL" id="MDR7328918.1"/>
    </source>
</evidence>
<dbReference type="Pfam" id="PF02585">
    <property type="entry name" value="PIG-L"/>
    <property type="match status" value="1"/>
</dbReference>
<dbReference type="Gene3D" id="3.40.50.10320">
    <property type="entry name" value="LmbE-like"/>
    <property type="match status" value="1"/>
</dbReference>
<protein>
    <recommendedName>
        <fullName evidence="2">Mycothiol S-conjugate amidase</fullName>
        <ecNumber evidence="2">3.5.1.115</ecNumber>
    </recommendedName>
</protein>
<dbReference type="NCBIfam" id="TIGR03446">
    <property type="entry name" value="mycothiol_Mca"/>
    <property type="match status" value="1"/>
</dbReference>
<reference evidence="4" key="1">
    <citation type="submission" date="2023-07" db="EMBL/GenBank/DDBJ databases">
        <title>Sequencing the genomes of 1000 actinobacteria strains.</title>
        <authorList>
            <person name="Klenk H.-P."/>
        </authorList>
    </citation>
    <scope>NUCLEOTIDE SEQUENCE</scope>
    <source>
        <strain evidence="4">DSM 107476</strain>
    </source>
</reference>
<dbReference type="EMBL" id="JAVDXZ010000001">
    <property type="protein sequence ID" value="MDR7328918.1"/>
    <property type="molecule type" value="Genomic_DNA"/>
</dbReference>
<feature type="binding site" evidence="2">
    <location>
        <position position="12"/>
    </location>
    <ligand>
        <name>Zn(2+)</name>
        <dbReference type="ChEBI" id="CHEBI:29105"/>
    </ligand>
</feature>
<evidence type="ECO:0000256" key="3">
    <source>
        <dbReference type="SAM" id="MobiDB-lite"/>
    </source>
</evidence>
<keyword evidence="2" id="KW-0479">Metal-binding</keyword>
<name>A0ABU1ZX48_9CORY</name>
<dbReference type="GO" id="GO:0016787">
    <property type="term" value="F:hydrolase activity"/>
    <property type="evidence" value="ECO:0007669"/>
    <property type="project" value="UniProtKB-KW"/>
</dbReference>
<comment type="function">
    <text evidence="2">A mycothiol (MSH, N-acetylcysteinyl-glucosaminyl-inositol) S-conjugate amidase, it recycles conjugated MSH to the N-acetyl cysteine conjugate (AcCys S-conjugate, a mercapturic acid) and the MSH precursor. Involved in MSH-dependent detoxification of a number of alkylating agents and antibiotics.</text>
</comment>
<gene>
    <name evidence="2" type="primary">mca</name>
    <name evidence="4" type="ORF">J2S39_000594</name>
</gene>
<comment type="subunit">
    <text evidence="2">Monomer.</text>
</comment>
<comment type="similarity">
    <text evidence="2">Belongs to the MshB deacetylase family. Mca subfamily.</text>
</comment>
<comment type="caution">
    <text evidence="4">The sequence shown here is derived from an EMBL/GenBank/DDBJ whole genome shotgun (WGS) entry which is preliminary data.</text>
</comment>
<evidence type="ECO:0000313" key="5">
    <source>
        <dbReference type="Proteomes" id="UP001180840"/>
    </source>
</evidence>
<feature type="binding site" evidence="2">
    <location>
        <position position="142"/>
    </location>
    <ligand>
        <name>Zn(2+)</name>
        <dbReference type="ChEBI" id="CHEBI:29105"/>
    </ligand>
</feature>
<dbReference type="RefSeq" id="WP_290197909.1">
    <property type="nucleotide sequence ID" value="NZ_CP047654.1"/>
</dbReference>
<dbReference type="PANTHER" id="PTHR12993">
    <property type="entry name" value="N-ACETYLGLUCOSAMINYL-PHOSPHATIDYLINOSITOL DE-N-ACETYLASE-RELATED"/>
    <property type="match status" value="1"/>
</dbReference>
<dbReference type="Proteomes" id="UP001180840">
    <property type="component" value="Unassembled WGS sequence"/>
</dbReference>
<comment type="catalytic activity">
    <reaction evidence="2">
        <text>mycothiol S-conjugate + H2O = an N-acetyl-L-cysteine-S-conjugate + 1D-myo-inositol 2-amino-2-deoxy-alpha-D-glucopyranoside</text>
        <dbReference type="Rhea" id="RHEA:36543"/>
        <dbReference type="ChEBI" id="CHEBI:15377"/>
        <dbReference type="ChEBI" id="CHEBI:58718"/>
        <dbReference type="ChEBI" id="CHEBI:58886"/>
        <dbReference type="ChEBI" id="CHEBI:59633"/>
        <dbReference type="EC" id="3.5.1.115"/>
    </reaction>
</comment>
<dbReference type="SUPFAM" id="SSF102588">
    <property type="entry name" value="LmbE-like"/>
    <property type="match status" value="1"/>
</dbReference>
<dbReference type="PANTHER" id="PTHR12993:SF11">
    <property type="entry name" value="N-ACETYLGLUCOSAMINYL-PHOSPHATIDYLINOSITOL DE-N-ACETYLASE"/>
    <property type="match status" value="1"/>
</dbReference>
<feature type="region of interest" description="Disordered" evidence="3">
    <location>
        <begin position="280"/>
        <end position="302"/>
    </location>
</feature>
<dbReference type="HAMAP" id="MF_01482">
    <property type="entry name" value="Mca"/>
    <property type="match status" value="1"/>
</dbReference>
<keyword evidence="5" id="KW-1185">Reference proteome</keyword>
<sequence>MSGYRLMSIHAHPDDEASKGAATTARYAAEGNDVLVVTCTGGERGSILNPAMDRPEIIENLMAVRRDEMAAAAEALGVEHVWLGYVDSGLPEGEPLPPLPEGCFAVQDDEDVAHDLIKLIREQRPHVILTYDENGGYPHPDHIKVHVTSMIAWDRAGDPEYAPELGEPWAPLKLYYSHGFIYQRILKMHRWLVDGGHESPFERMLERWGEQDADIMARVSTQVEAAEFFPHRDAALRAHATQIDPAGAFLAVPTEVQQTMWTTEEFELARTRVSTDLPETDLFAGIGDPSEADSSNHELHRK</sequence>
<accession>A0ABU1ZX48</accession>
<dbReference type="InterPro" id="IPR003737">
    <property type="entry name" value="GlcNAc_PI_deacetylase-related"/>
</dbReference>
<keyword evidence="2 4" id="KW-0378">Hydrolase</keyword>
<dbReference type="EC" id="3.5.1.115" evidence="2"/>